<sequence length="482" mass="50692">MSSVKGHAPPPTETSLLLLPDPPTPGPPHDPAKGPPRPFPTTQILLLCYARLMEPVAFFSIFPYIAAMVRSRARLPSAASVGFYAGLVEAVFSVAQSLALLPWGALADRLGRRPALLACLTGMALGPALFGLSANLWQMLAFRALTGAFSGANLIIRTMIAELSEGVGGGSGAQARAFSWYAIAGNLGVVCGPVIGGALVDPPSELLGRVPFFETHPYALPGFVVGGLGMTALISSFLFLEETWDDPSSCLSSASSSSSSSSDQEREAMTTAQLLKDRRVLPVLGVFTYVMALSYAFNSVLPVYLYTPVALGGAGFAPASITAYMTTMGASTAAWMLLAFPPLQRRFQTRGVLRLCAYAWPIFLAGYVLMSAALRAGDEALSWVAWTANLALGSGIWMAFSGVQLAVNEASPSRRVLGKVNSMAEICASVSRTLAPPPSTSLFAVGVGGQILGGYLVWVVMMVLALGLPVALHWFPAVKARL</sequence>
<dbReference type="RefSeq" id="XP_018700641.1">
    <property type="nucleotide sequence ID" value="XM_018852177.1"/>
</dbReference>
<organism evidence="9 10">
    <name type="scientific">Cordyceps fumosorosea (strain ARSEF 2679)</name>
    <name type="common">Isaria fumosorosea</name>
    <dbReference type="NCBI Taxonomy" id="1081104"/>
    <lineage>
        <taxon>Eukaryota</taxon>
        <taxon>Fungi</taxon>
        <taxon>Dikarya</taxon>
        <taxon>Ascomycota</taxon>
        <taxon>Pezizomycotina</taxon>
        <taxon>Sordariomycetes</taxon>
        <taxon>Hypocreomycetidae</taxon>
        <taxon>Hypocreales</taxon>
        <taxon>Cordycipitaceae</taxon>
        <taxon>Cordyceps</taxon>
    </lineage>
</organism>
<evidence type="ECO:0000256" key="4">
    <source>
        <dbReference type="ARBA" id="ARBA00022989"/>
    </source>
</evidence>
<feature type="domain" description="Major facilitator superfamily (MFS) profile" evidence="8">
    <location>
        <begin position="43"/>
        <end position="479"/>
    </location>
</feature>
<feature type="transmembrane region" description="Helical" evidence="7">
    <location>
        <begin position="352"/>
        <end position="374"/>
    </location>
</feature>
<proteinExistence type="predicted"/>
<keyword evidence="10" id="KW-1185">Reference proteome</keyword>
<feature type="transmembrane region" description="Helical" evidence="7">
    <location>
        <begin position="321"/>
        <end position="340"/>
    </location>
</feature>
<dbReference type="InterPro" id="IPR011701">
    <property type="entry name" value="MFS"/>
</dbReference>
<feature type="transmembrane region" description="Helical" evidence="7">
    <location>
        <begin position="44"/>
        <end position="69"/>
    </location>
</feature>
<feature type="compositionally biased region" description="Pro residues" evidence="6">
    <location>
        <begin position="20"/>
        <end position="36"/>
    </location>
</feature>
<feature type="transmembrane region" description="Helical" evidence="7">
    <location>
        <begin position="180"/>
        <end position="200"/>
    </location>
</feature>
<dbReference type="EMBL" id="AZHB01000032">
    <property type="protein sequence ID" value="OAA53872.1"/>
    <property type="molecule type" value="Genomic_DNA"/>
</dbReference>
<dbReference type="GeneID" id="30024866"/>
<dbReference type="PANTHER" id="PTHR23504:SF3">
    <property type="entry name" value="MAJOR FACILITATOR SUPERFAMILY (MFS) PROFILE DOMAIN-CONTAINING PROTEIN"/>
    <property type="match status" value="1"/>
</dbReference>
<feature type="region of interest" description="Disordered" evidence="6">
    <location>
        <begin position="1"/>
        <end position="36"/>
    </location>
</feature>
<comment type="caution">
    <text evidence="9">The sequence shown here is derived from an EMBL/GenBank/DDBJ whole genome shotgun (WGS) entry which is preliminary data.</text>
</comment>
<keyword evidence="3 7" id="KW-0812">Transmembrane</keyword>
<dbReference type="PANTHER" id="PTHR23504">
    <property type="entry name" value="MAJOR FACILITATOR SUPERFAMILY DOMAIN-CONTAINING PROTEIN 10"/>
    <property type="match status" value="1"/>
</dbReference>
<evidence type="ECO:0000256" key="6">
    <source>
        <dbReference type="SAM" id="MobiDB-lite"/>
    </source>
</evidence>
<evidence type="ECO:0000256" key="5">
    <source>
        <dbReference type="ARBA" id="ARBA00023136"/>
    </source>
</evidence>
<dbReference type="Pfam" id="PF07690">
    <property type="entry name" value="MFS_1"/>
    <property type="match status" value="1"/>
</dbReference>
<comment type="subcellular location">
    <subcellularLocation>
        <location evidence="1">Membrane</location>
        <topology evidence="1">Multi-pass membrane protein</topology>
    </subcellularLocation>
</comment>
<feature type="transmembrane region" description="Helical" evidence="7">
    <location>
        <begin position="81"/>
        <end position="103"/>
    </location>
</feature>
<reference evidence="9 10" key="1">
    <citation type="journal article" date="2016" name="Genome Biol. Evol.">
        <title>Divergent and convergent evolution of fungal pathogenicity.</title>
        <authorList>
            <person name="Shang Y."/>
            <person name="Xiao G."/>
            <person name="Zheng P."/>
            <person name="Cen K."/>
            <person name="Zhan S."/>
            <person name="Wang C."/>
        </authorList>
    </citation>
    <scope>NUCLEOTIDE SEQUENCE [LARGE SCALE GENOMIC DNA]</scope>
    <source>
        <strain evidence="9 10">ARSEF 2679</strain>
    </source>
</reference>
<evidence type="ECO:0000313" key="9">
    <source>
        <dbReference type="EMBL" id="OAA53872.1"/>
    </source>
</evidence>
<gene>
    <name evidence="9" type="ORF">ISF_08574</name>
</gene>
<keyword evidence="4 7" id="KW-1133">Transmembrane helix</keyword>
<feature type="transmembrane region" description="Helical" evidence="7">
    <location>
        <begin position="455"/>
        <end position="475"/>
    </location>
</feature>
<evidence type="ECO:0000259" key="8">
    <source>
        <dbReference type="PROSITE" id="PS50850"/>
    </source>
</evidence>
<dbReference type="Proteomes" id="UP000076744">
    <property type="component" value="Unassembled WGS sequence"/>
</dbReference>
<dbReference type="OrthoDB" id="419616at2759"/>
<keyword evidence="5 7" id="KW-0472">Membrane</keyword>
<dbReference type="AlphaFoldDB" id="A0A167M3G4"/>
<evidence type="ECO:0000256" key="2">
    <source>
        <dbReference type="ARBA" id="ARBA00022448"/>
    </source>
</evidence>
<dbReference type="Gene3D" id="1.20.1250.20">
    <property type="entry name" value="MFS general substrate transporter like domains"/>
    <property type="match status" value="1"/>
</dbReference>
<accession>A0A167M3G4</accession>
<evidence type="ECO:0000256" key="1">
    <source>
        <dbReference type="ARBA" id="ARBA00004141"/>
    </source>
</evidence>
<dbReference type="GO" id="GO:0016020">
    <property type="term" value="C:membrane"/>
    <property type="evidence" value="ECO:0007669"/>
    <property type="project" value="UniProtKB-SubCell"/>
</dbReference>
<dbReference type="SUPFAM" id="SSF103473">
    <property type="entry name" value="MFS general substrate transporter"/>
    <property type="match status" value="1"/>
</dbReference>
<evidence type="ECO:0000256" key="7">
    <source>
        <dbReference type="SAM" id="Phobius"/>
    </source>
</evidence>
<feature type="transmembrane region" description="Helical" evidence="7">
    <location>
        <begin position="115"/>
        <end position="134"/>
    </location>
</feature>
<feature type="transmembrane region" description="Helical" evidence="7">
    <location>
        <begin position="280"/>
        <end position="301"/>
    </location>
</feature>
<evidence type="ECO:0000256" key="3">
    <source>
        <dbReference type="ARBA" id="ARBA00022692"/>
    </source>
</evidence>
<dbReference type="InterPro" id="IPR036259">
    <property type="entry name" value="MFS_trans_sf"/>
</dbReference>
<dbReference type="GO" id="GO:0022857">
    <property type="term" value="F:transmembrane transporter activity"/>
    <property type="evidence" value="ECO:0007669"/>
    <property type="project" value="InterPro"/>
</dbReference>
<evidence type="ECO:0000313" key="10">
    <source>
        <dbReference type="Proteomes" id="UP000076744"/>
    </source>
</evidence>
<dbReference type="PROSITE" id="PS50850">
    <property type="entry name" value="MFS"/>
    <property type="match status" value="1"/>
</dbReference>
<feature type="transmembrane region" description="Helical" evidence="7">
    <location>
        <begin position="220"/>
        <end position="240"/>
    </location>
</feature>
<name>A0A167M3G4_CORFA</name>
<protein>
    <submittedName>
        <fullName evidence="9">Major facilitator superfamily transporter</fullName>
    </submittedName>
</protein>
<feature type="transmembrane region" description="Helical" evidence="7">
    <location>
        <begin position="380"/>
        <end position="407"/>
    </location>
</feature>
<dbReference type="InterPro" id="IPR020846">
    <property type="entry name" value="MFS_dom"/>
</dbReference>
<keyword evidence="2" id="KW-0813">Transport</keyword>